<dbReference type="PANTHER" id="PTHR42693">
    <property type="entry name" value="ARYLSULFATASE FAMILY MEMBER"/>
    <property type="match status" value="1"/>
</dbReference>
<dbReference type="Pfam" id="PF00884">
    <property type="entry name" value="Sulfatase"/>
    <property type="match status" value="1"/>
</dbReference>
<feature type="domain" description="Sulfatase N-terminal" evidence="3">
    <location>
        <begin position="43"/>
        <end position="378"/>
    </location>
</feature>
<feature type="chain" id="PRO_5028950470" evidence="2">
    <location>
        <begin position="31"/>
        <end position="486"/>
    </location>
</feature>
<dbReference type="PANTHER" id="PTHR42693:SF33">
    <property type="entry name" value="ARYLSULFATASE"/>
    <property type="match status" value="1"/>
</dbReference>
<sequence length="486" mass="53880">MRTNRLKCATLLKGVALLCGAGIAASSVPAAVAAGQGASLNKPNVIFILTDDLGYGDLGVMGHPYVESPNIDRLANEGLQLEQAYTAAAWCSPSRAAFMNGVYPAREFNANKWVLPADRPTLTSMLKEAGYATAHFGKWHMGHKKGAPPPADYGIDENFGTQSTGAVWTDKEMKQKHHRERTAARYVDLSIDFMTRKKNQPFFINLWVHNTHAVLKPTPEQKAVYKDLEVSIDDFEYPLQREFLEFIAKHGNVQKAMRAYCADVTAVDKEIGRLLDSLAELGLEENTIVIFTSDNGPAPVLKIGDWDQIVPRFKKDPALMNCVGSAGPYRDRKFALHDGGIHVPFFIRWPAKIKPGIDRDTLFCGVDLMPTLAELVGVAAPDDIDGEDLSAAWLGTPQVREKTLLWSDNSRWLALRDRQWKAHLQGDTVRLYNLNEDLSESNDLAGAYPEVAGKYFKTLKQWEISIYPKGASESKAGGKKKKNLNH</sequence>
<dbReference type="Gene3D" id="3.40.720.10">
    <property type="entry name" value="Alkaline Phosphatase, subunit A"/>
    <property type="match status" value="1"/>
</dbReference>
<dbReference type="GO" id="GO:0004065">
    <property type="term" value="F:arylsulfatase activity"/>
    <property type="evidence" value="ECO:0007669"/>
    <property type="project" value="TreeGrafter"/>
</dbReference>
<dbReference type="InterPro" id="IPR050738">
    <property type="entry name" value="Sulfatase"/>
</dbReference>
<accession>A0A6C2U2Y1</accession>
<reference evidence="4 5" key="1">
    <citation type="submission" date="2019-04" db="EMBL/GenBank/DDBJ databases">
        <authorList>
            <person name="Van Vliet M D."/>
        </authorList>
    </citation>
    <scope>NUCLEOTIDE SEQUENCE [LARGE SCALE GENOMIC DNA]</scope>
    <source>
        <strain evidence="4 5">F1</strain>
    </source>
</reference>
<dbReference type="RefSeq" id="WP_136079451.1">
    <property type="nucleotide sequence ID" value="NZ_CAAHFG010000001.1"/>
</dbReference>
<dbReference type="AlphaFoldDB" id="A0A6C2U2Y1"/>
<keyword evidence="2" id="KW-0732">Signal</keyword>
<keyword evidence="5" id="KW-1185">Reference proteome</keyword>
<evidence type="ECO:0000256" key="1">
    <source>
        <dbReference type="ARBA" id="ARBA00008779"/>
    </source>
</evidence>
<evidence type="ECO:0000256" key="2">
    <source>
        <dbReference type="SAM" id="SignalP"/>
    </source>
</evidence>
<dbReference type="InterPro" id="IPR017850">
    <property type="entry name" value="Alkaline_phosphatase_core_sf"/>
</dbReference>
<evidence type="ECO:0000313" key="4">
    <source>
        <dbReference type="EMBL" id="VGO13921.1"/>
    </source>
</evidence>
<dbReference type="Gene3D" id="3.30.1120.10">
    <property type="match status" value="1"/>
</dbReference>
<protein>
    <submittedName>
        <fullName evidence="4">Arylsulfatase</fullName>
    </submittedName>
</protein>
<evidence type="ECO:0000259" key="3">
    <source>
        <dbReference type="Pfam" id="PF00884"/>
    </source>
</evidence>
<organism evidence="4 5">
    <name type="scientific">Pontiella desulfatans</name>
    <dbReference type="NCBI Taxonomy" id="2750659"/>
    <lineage>
        <taxon>Bacteria</taxon>
        <taxon>Pseudomonadati</taxon>
        <taxon>Kiritimatiellota</taxon>
        <taxon>Kiritimatiellia</taxon>
        <taxon>Kiritimatiellales</taxon>
        <taxon>Pontiellaceae</taxon>
        <taxon>Pontiella</taxon>
    </lineage>
</organism>
<proteinExistence type="inferred from homology"/>
<dbReference type="SUPFAM" id="SSF53649">
    <property type="entry name" value="Alkaline phosphatase-like"/>
    <property type="match status" value="1"/>
</dbReference>
<dbReference type="EMBL" id="CAAHFG010000001">
    <property type="protein sequence ID" value="VGO13921.1"/>
    <property type="molecule type" value="Genomic_DNA"/>
</dbReference>
<feature type="signal peptide" evidence="2">
    <location>
        <begin position="1"/>
        <end position="30"/>
    </location>
</feature>
<dbReference type="Proteomes" id="UP000366872">
    <property type="component" value="Unassembled WGS sequence"/>
</dbReference>
<comment type="similarity">
    <text evidence="1">Belongs to the sulfatase family.</text>
</comment>
<evidence type="ECO:0000313" key="5">
    <source>
        <dbReference type="Proteomes" id="UP000366872"/>
    </source>
</evidence>
<gene>
    <name evidence="4" type="ORF">PDESU_02478</name>
</gene>
<dbReference type="InterPro" id="IPR000917">
    <property type="entry name" value="Sulfatase_N"/>
</dbReference>
<name>A0A6C2U2Y1_PONDE</name>